<keyword evidence="2" id="KW-0812">Transmembrane</keyword>
<keyword evidence="2" id="KW-0472">Membrane</keyword>
<organism evidence="4 5">
    <name type="scientific">Microthyrium microscopicum</name>
    <dbReference type="NCBI Taxonomy" id="703497"/>
    <lineage>
        <taxon>Eukaryota</taxon>
        <taxon>Fungi</taxon>
        <taxon>Dikarya</taxon>
        <taxon>Ascomycota</taxon>
        <taxon>Pezizomycotina</taxon>
        <taxon>Dothideomycetes</taxon>
        <taxon>Dothideomycetes incertae sedis</taxon>
        <taxon>Microthyriales</taxon>
        <taxon>Microthyriaceae</taxon>
        <taxon>Microthyrium</taxon>
    </lineage>
</organism>
<evidence type="ECO:0000313" key="4">
    <source>
        <dbReference type="EMBL" id="KAF2675198.1"/>
    </source>
</evidence>
<sequence>MALYLNVFPSHIFAEASSAGLGLQVPQPTMNQTAISQGPCGSQIINWQDNALAWFSVGGDTVSFSVQSSQAAVDVVVRGTVDAVGKNWTTIAGPLRLKLDSSGNTTVCALANGTDKGWIPEGYGTIQIIAATEVGLLYSCAAVKFRQERNDRMPWPCRGSISDGYDVTQGEIEADSTFTGFQNIPDNGYQSTGALLTPPDRNGTFDPSPIIGKAATGRTLMIVFATVGGFALVFACLCAGWTACVYRRNRRGHGQLDDVAIQQGQALREARNPTTNTPAGEYYAPQNSQGIEFYAPRLSPRQVTTAPSGTAAQQDSNAALSGPSNQESPTRFSQFNFLRRWKPAHNS</sequence>
<dbReference type="Proteomes" id="UP000799302">
    <property type="component" value="Unassembled WGS sequence"/>
</dbReference>
<evidence type="ECO:0000313" key="5">
    <source>
        <dbReference type="Proteomes" id="UP000799302"/>
    </source>
</evidence>
<keyword evidence="5" id="KW-1185">Reference proteome</keyword>
<dbReference type="AlphaFoldDB" id="A0A6A6UVU6"/>
<name>A0A6A6UVU6_9PEZI</name>
<keyword evidence="2" id="KW-1133">Transmembrane helix</keyword>
<feature type="transmembrane region" description="Helical" evidence="2">
    <location>
        <begin position="220"/>
        <end position="246"/>
    </location>
</feature>
<evidence type="ECO:0000256" key="2">
    <source>
        <dbReference type="SAM" id="Phobius"/>
    </source>
</evidence>
<dbReference type="Pfam" id="PF20238">
    <property type="entry name" value="BIM1-like_dom"/>
    <property type="match status" value="1"/>
</dbReference>
<feature type="region of interest" description="Disordered" evidence="1">
    <location>
        <begin position="302"/>
        <end position="332"/>
    </location>
</feature>
<reference evidence="4" key="1">
    <citation type="journal article" date="2020" name="Stud. Mycol.">
        <title>101 Dothideomycetes genomes: a test case for predicting lifestyles and emergence of pathogens.</title>
        <authorList>
            <person name="Haridas S."/>
            <person name="Albert R."/>
            <person name="Binder M."/>
            <person name="Bloem J."/>
            <person name="Labutti K."/>
            <person name="Salamov A."/>
            <person name="Andreopoulos B."/>
            <person name="Baker S."/>
            <person name="Barry K."/>
            <person name="Bills G."/>
            <person name="Bluhm B."/>
            <person name="Cannon C."/>
            <person name="Castanera R."/>
            <person name="Culley D."/>
            <person name="Daum C."/>
            <person name="Ezra D."/>
            <person name="Gonzalez J."/>
            <person name="Henrissat B."/>
            <person name="Kuo A."/>
            <person name="Liang C."/>
            <person name="Lipzen A."/>
            <person name="Lutzoni F."/>
            <person name="Magnuson J."/>
            <person name="Mondo S."/>
            <person name="Nolan M."/>
            <person name="Ohm R."/>
            <person name="Pangilinan J."/>
            <person name="Park H.-J."/>
            <person name="Ramirez L."/>
            <person name="Alfaro M."/>
            <person name="Sun H."/>
            <person name="Tritt A."/>
            <person name="Yoshinaga Y."/>
            <person name="Zwiers L.-H."/>
            <person name="Turgeon B."/>
            <person name="Goodwin S."/>
            <person name="Spatafora J."/>
            <person name="Crous P."/>
            <person name="Grigoriev I."/>
        </authorList>
    </citation>
    <scope>NUCLEOTIDE SEQUENCE</scope>
    <source>
        <strain evidence="4">CBS 115976</strain>
    </source>
</reference>
<evidence type="ECO:0000259" key="3">
    <source>
        <dbReference type="Pfam" id="PF20238"/>
    </source>
</evidence>
<proteinExistence type="predicted"/>
<gene>
    <name evidence="4" type="ORF">BT63DRAFT_450182</name>
</gene>
<dbReference type="EMBL" id="MU004230">
    <property type="protein sequence ID" value="KAF2675198.1"/>
    <property type="molecule type" value="Genomic_DNA"/>
</dbReference>
<feature type="domain" description="Copper acquisition factor BIM1-like" evidence="3">
    <location>
        <begin position="21"/>
        <end position="158"/>
    </location>
</feature>
<dbReference type="InterPro" id="IPR046530">
    <property type="entry name" value="BIM1-like_dom"/>
</dbReference>
<evidence type="ECO:0000256" key="1">
    <source>
        <dbReference type="SAM" id="MobiDB-lite"/>
    </source>
</evidence>
<protein>
    <recommendedName>
        <fullName evidence="3">Copper acquisition factor BIM1-like domain-containing protein</fullName>
    </recommendedName>
</protein>
<accession>A0A6A6UVU6</accession>